<dbReference type="EMBL" id="REGN01003643">
    <property type="protein sequence ID" value="RNA21579.1"/>
    <property type="molecule type" value="Genomic_DNA"/>
</dbReference>
<evidence type="ECO:0000313" key="2">
    <source>
        <dbReference type="Proteomes" id="UP000276133"/>
    </source>
</evidence>
<proteinExistence type="predicted"/>
<reference evidence="1 2" key="1">
    <citation type="journal article" date="2018" name="Sci. Rep.">
        <title>Genomic signatures of local adaptation to the degree of environmental predictability in rotifers.</title>
        <authorList>
            <person name="Franch-Gras L."/>
            <person name="Hahn C."/>
            <person name="Garcia-Roger E.M."/>
            <person name="Carmona M.J."/>
            <person name="Serra M."/>
            <person name="Gomez A."/>
        </authorList>
    </citation>
    <scope>NUCLEOTIDE SEQUENCE [LARGE SCALE GENOMIC DNA]</scope>
    <source>
        <strain evidence="1">HYR1</strain>
    </source>
</reference>
<sequence>MLYSCMLSWETIKNKIILKIVSVKMVLITTTHLMDRSGTGRRLSVQKCRIALKIKENTLNT</sequence>
<dbReference type="Proteomes" id="UP000276133">
    <property type="component" value="Unassembled WGS sequence"/>
</dbReference>
<name>A0A3M7RDP8_BRAPC</name>
<organism evidence="1 2">
    <name type="scientific">Brachionus plicatilis</name>
    <name type="common">Marine rotifer</name>
    <name type="synonym">Brachionus muelleri</name>
    <dbReference type="NCBI Taxonomy" id="10195"/>
    <lineage>
        <taxon>Eukaryota</taxon>
        <taxon>Metazoa</taxon>
        <taxon>Spiralia</taxon>
        <taxon>Gnathifera</taxon>
        <taxon>Rotifera</taxon>
        <taxon>Eurotatoria</taxon>
        <taxon>Monogononta</taxon>
        <taxon>Pseudotrocha</taxon>
        <taxon>Ploima</taxon>
        <taxon>Brachionidae</taxon>
        <taxon>Brachionus</taxon>
    </lineage>
</organism>
<dbReference type="AlphaFoldDB" id="A0A3M7RDP8"/>
<evidence type="ECO:0000313" key="1">
    <source>
        <dbReference type="EMBL" id="RNA21579.1"/>
    </source>
</evidence>
<protein>
    <submittedName>
        <fullName evidence="1">Uncharacterized protein</fullName>
    </submittedName>
</protein>
<accession>A0A3M7RDP8</accession>
<gene>
    <name evidence="1" type="ORF">BpHYR1_045782</name>
</gene>
<comment type="caution">
    <text evidence="1">The sequence shown here is derived from an EMBL/GenBank/DDBJ whole genome shotgun (WGS) entry which is preliminary data.</text>
</comment>
<keyword evidence="2" id="KW-1185">Reference proteome</keyword>